<evidence type="ECO:0000313" key="2">
    <source>
        <dbReference type="Proteomes" id="UP000050956"/>
    </source>
</evidence>
<sequence>MMFELLRCSVTGLCGMHKTLCERLKLLLAVVNELIEHVALLTGKVSQGNDALLIHQRRHAQRERFQYGAADTQLAAAFSGLLKLTLKWRLVYLPRQESRQQ</sequence>
<name>A0A0R0DN41_9GAMM</name>
<accession>A0A0R0DN41</accession>
<comment type="caution">
    <text evidence="1">The sequence shown here is derived from an EMBL/GenBank/DDBJ whole genome shotgun (WGS) entry which is preliminary data.</text>
</comment>
<dbReference type="EMBL" id="LDJM01000006">
    <property type="protein sequence ID" value="KRG79123.1"/>
    <property type="molecule type" value="Genomic_DNA"/>
</dbReference>
<dbReference type="Proteomes" id="UP000050956">
    <property type="component" value="Unassembled WGS sequence"/>
</dbReference>
<keyword evidence="2" id="KW-1185">Reference proteome</keyword>
<proteinExistence type="predicted"/>
<reference evidence="1 2" key="1">
    <citation type="submission" date="2015-05" db="EMBL/GenBank/DDBJ databases">
        <title>Genome sequencing and analysis of members of genus Stenotrophomonas.</title>
        <authorList>
            <person name="Patil P.P."/>
            <person name="Midha S."/>
            <person name="Patil P.B."/>
        </authorList>
    </citation>
    <scope>NUCLEOTIDE SEQUENCE [LARGE SCALE GENOMIC DNA]</scope>
    <source>
        <strain evidence="1 2">DSM 24757</strain>
    </source>
</reference>
<protein>
    <submittedName>
        <fullName evidence="1">Uncharacterized protein</fullName>
    </submittedName>
</protein>
<dbReference type="STRING" id="336566.ABB30_01575"/>
<gene>
    <name evidence="1" type="ORF">ABB30_01575</name>
</gene>
<organism evidence="1 2">
    <name type="scientific">Stenotrophomonas ginsengisoli</name>
    <dbReference type="NCBI Taxonomy" id="336566"/>
    <lineage>
        <taxon>Bacteria</taxon>
        <taxon>Pseudomonadati</taxon>
        <taxon>Pseudomonadota</taxon>
        <taxon>Gammaproteobacteria</taxon>
        <taxon>Lysobacterales</taxon>
        <taxon>Lysobacteraceae</taxon>
        <taxon>Stenotrophomonas</taxon>
    </lineage>
</organism>
<dbReference type="AlphaFoldDB" id="A0A0R0DN41"/>
<evidence type="ECO:0000313" key="1">
    <source>
        <dbReference type="EMBL" id="KRG79123.1"/>
    </source>
</evidence>